<reference evidence="3 4" key="1">
    <citation type="submission" date="2012-11" db="EMBL/GenBank/DDBJ databases">
        <title>Whole genome sequence of Acidisphaera rubrifaciens HS-AP3.</title>
        <authorList>
            <person name="Azuma Y."/>
            <person name="Higashiura N."/>
            <person name="Hirakawa H."/>
            <person name="Matsushita K."/>
        </authorList>
    </citation>
    <scope>NUCLEOTIDE SEQUENCE [LARGE SCALE GENOMIC DNA]</scope>
    <source>
        <strain evidence="3 4">HS-AP3</strain>
    </source>
</reference>
<dbReference type="InterPro" id="IPR000362">
    <property type="entry name" value="Fumarate_lyase_fam"/>
</dbReference>
<organism evidence="3 4">
    <name type="scientific">Acidisphaera rubrifaciens HS-AP3</name>
    <dbReference type="NCBI Taxonomy" id="1231350"/>
    <lineage>
        <taxon>Bacteria</taxon>
        <taxon>Pseudomonadati</taxon>
        <taxon>Pseudomonadota</taxon>
        <taxon>Alphaproteobacteria</taxon>
        <taxon>Acetobacterales</taxon>
        <taxon>Acetobacteraceae</taxon>
        <taxon>Acidisphaera</taxon>
    </lineage>
</organism>
<evidence type="ECO:0000313" key="4">
    <source>
        <dbReference type="Proteomes" id="UP000032680"/>
    </source>
</evidence>
<comment type="similarity">
    <text evidence="1">Belongs to the class-II fumarase/aspartase family.</text>
</comment>
<keyword evidence="4" id="KW-1185">Reference proteome</keyword>
<dbReference type="Pfam" id="PF00206">
    <property type="entry name" value="Lyase_1"/>
    <property type="match status" value="1"/>
</dbReference>
<dbReference type="PANTHER" id="PTHR43172:SF2">
    <property type="entry name" value="ADENYLOSUCCINATE LYASE C-TERMINAL DOMAIN-CONTAINING PROTEIN"/>
    <property type="match status" value="1"/>
</dbReference>
<comment type="caution">
    <text evidence="3">The sequence shown here is derived from an EMBL/GenBank/DDBJ whole genome shotgun (WGS) entry which is preliminary data.</text>
</comment>
<dbReference type="PRINTS" id="PR00149">
    <property type="entry name" value="FUMRATELYASE"/>
</dbReference>
<dbReference type="AlphaFoldDB" id="A0A0D6PAD3"/>
<sequence>MAINPSDSVVMGTLYGSDAMRAVFDETATTRRMLETEAALARAQARLGLIPEDAARAITDAAARDAEIDTAALAASARNVGYPVVGLVRELSRLSGEAGGWTHWGATTQDIVDTATVLQVRDGLALIRAGTASVARALATLAARHRDTVMAGRTHLQHALPTTFGLKCATWMLPLLAHLDRIDEMRPRVEVVAFGGAAGTLASLGEHGIAVAEGLAAELGLGVPPAPWHVCRDGLAEAVGVLGLICGSLAKMATDVILLAQTEVAEVSEPHVTGRGSSSTMPQKRNPIASEYILAAARMVHALVAVMQGAMAQDHERGTGPWQTEPLALPQAFVLTHGALLHARTIAEGMVVDPARMRRNLDASAGLIMAEAVMMRLAPLLGREAAHHVVRHACDAALRDGGTLADALAAEPAVAAQLDRVAIAALVDPATYLGSAGAFIDRALARAAAVCGQ</sequence>
<gene>
    <name evidence="3" type="ORF">Asru_0758_04</name>
</gene>
<feature type="domain" description="Adenylosuccinate lyase C-terminal" evidence="2">
    <location>
        <begin position="365"/>
        <end position="444"/>
    </location>
</feature>
<dbReference type="Gene3D" id="1.10.40.30">
    <property type="entry name" value="Fumarase/aspartase (C-terminal domain)"/>
    <property type="match status" value="1"/>
</dbReference>
<dbReference type="SMART" id="SM00998">
    <property type="entry name" value="ADSL_C"/>
    <property type="match status" value="1"/>
</dbReference>
<proteinExistence type="inferred from homology"/>
<dbReference type="PANTHER" id="PTHR43172">
    <property type="entry name" value="ADENYLOSUCCINATE LYASE"/>
    <property type="match status" value="1"/>
</dbReference>
<dbReference type="EMBL" id="BANB01000757">
    <property type="protein sequence ID" value="GAN78326.1"/>
    <property type="molecule type" value="Genomic_DNA"/>
</dbReference>
<dbReference type="InterPro" id="IPR022761">
    <property type="entry name" value="Fumarate_lyase_N"/>
</dbReference>
<dbReference type="SUPFAM" id="SSF48557">
    <property type="entry name" value="L-aspartase-like"/>
    <property type="match status" value="1"/>
</dbReference>
<accession>A0A0D6PAD3</accession>
<evidence type="ECO:0000259" key="2">
    <source>
        <dbReference type="SMART" id="SM00998"/>
    </source>
</evidence>
<dbReference type="Gene3D" id="1.20.200.10">
    <property type="entry name" value="Fumarase/aspartase (Central domain)"/>
    <property type="match status" value="1"/>
</dbReference>
<dbReference type="Pfam" id="PF10397">
    <property type="entry name" value="ADSL_C"/>
    <property type="match status" value="1"/>
</dbReference>
<keyword evidence="3" id="KW-0413">Isomerase</keyword>
<protein>
    <submittedName>
        <fullName evidence="3">3-carboxy-cis,cis-muconate cycloisomerase</fullName>
    </submittedName>
</protein>
<dbReference type="GO" id="GO:0016853">
    <property type="term" value="F:isomerase activity"/>
    <property type="evidence" value="ECO:0007669"/>
    <property type="project" value="UniProtKB-KW"/>
</dbReference>
<dbReference type="InterPro" id="IPR008948">
    <property type="entry name" value="L-Aspartase-like"/>
</dbReference>
<dbReference type="RefSeq" id="WP_048862873.1">
    <property type="nucleotide sequence ID" value="NZ_BANB01000757.1"/>
</dbReference>
<evidence type="ECO:0000256" key="1">
    <source>
        <dbReference type="ARBA" id="ARBA00034772"/>
    </source>
</evidence>
<dbReference type="InterPro" id="IPR019468">
    <property type="entry name" value="AdenyloSucc_lyase_C"/>
</dbReference>
<dbReference type="Proteomes" id="UP000032680">
    <property type="component" value="Unassembled WGS sequence"/>
</dbReference>
<dbReference type="OrthoDB" id="9768878at2"/>
<dbReference type="PRINTS" id="PR00145">
    <property type="entry name" value="ARGSUCLYASE"/>
</dbReference>
<dbReference type="CDD" id="cd01597">
    <property type="entry name" value="pCLME"/>
    <property type="match status" value="1"/>
</dbReference>
<name>A0A0D6PAD3_9PROT</name>
<evidence type="ECO:0000313" key="3">
    <source>
        <dbReference type="EMBL" id="GAN78326.1"/>
    </source>
</evidence>